<evidence type="ECO:0000259" key="3">
    <source>
        <dbReference type="Pfam" id="PF03413"/>
    </source>
</evidence>
<proteinExistence type="predicted"/>
<comment type="caution">
    <text evidence="4">The sequence shown here is derived from an EMBL/GenBank/DDBJ whole genome shotgun (WGS) entry which is preliminary data.</text>
</comment>
<accession>A0ABV6P827</accession>
<feature type="domain" description="PepSY" evidence="3">
    <location>
        <begin position="140"/>
        <end position="196"/>
    </location>
</feature>
<dbReference type="Proteomes" id="UP001589862">
    <property type="component" value="Unassembled WGS sequence"/>
</dbReference>
<name>A0ABV6P827_9MICC</name>
<dbReference type="PROSITE" id="PS51257">
    <property type="entry name" value="PROKAR_LIPOPROTEIN"/>
    <property type="match status" value="1"/>
</dbReference>
<dbReference type="RefSeq" id="WP_377457969.1">
    <property type="nucleotide sequence ID" value="NZ_JBHLUB010000002.1"/>
</dbReference>
<feature type="compositionally biased region" description="Polar residues" evidence="1">
    <location>
        <begin position="50"/>
        <end position="61"/>
    </location>
</feature>
<dbReference type="InterPro" id="IPR025711">
    <property type="entry name" value="PepSY"/>
</dbReference>
<sequence length="204" mass="22152">MTKPQTAITSTPPKKLAKVLGLIAAAALALSACGQSNPSDQHGDRVPEEQQATSGEETNTAEIVERFEDVIATATEEVPNSAPLSYEYEDGGSKYDLEMVAAEHVVHELTIEPDGTTIREHEETDPLDGDDLDEFLEATIGMEEAVTKAREQAPKDSAVEDVELKTEEDVLVWEIVFKQEANAKHQVRVDAKTGDIVPSDPRLG</sequence>
<evidence type="ECO:0000256" key="1">
    <source>
        <dbReference type="SAM" id="MobiDB-lite"/>
    </source>
</evidence>
<organism evidence="4 5">
    <name type="scientific">Micrococcoides hystricis</name>
    <dbReference type="NCBI Taxonomy" id="1572761"/>
    <lineage>
        <taxon>Bacteria</taxon>
        <taxon>Bacillati</taxon>
        <taxon>Actinomycetota</taxon>
        <taxon>Actinomycetes</taxon>
        <taxon>Micrococcales</taxon>
        <taxon>Micrococcaceae</taxon>
        <taxon>Micrococcoides</taxon>
    </lineage>
</organism>
<feature type="region of interest" description="Disordered" evidence="1">
    <location>
        <begin position="34"/>
        <end position="62"/>
    </location>
</feature>
<evidence type="ECO:0000313" key="4">
    <source>
        <dbReference type="EMBL" id="MFC0581279.1"/>
    </source>
</evidence>
<keyword evidence="2" id="KW-0732">Signal</keyword>
<evidence type="ECO:0000256" key="2">
    <source>
        <dbReference type="SAM" id="SignalP"/>
    </source>
</evidence>
<evidence type="ECO:0000313" key="5">
    <source>
        <dbReference type="Proteomes" id="UP001589862"/>
    </source>
</evidence>
<protein>
    <submittedName>
        <fullName evidence="4">PepSY domain-containing protein</fullName>
    </submittedName>
</protein>
<feature type="chain" id="PRO_5045572806" evidence="2">
    <location>
        <begin position="35"/>
        <end position="204"/>
    </location>
</feature>
<feature type="signal peptide" evidence="2">
    <location>
        <begin position="1"/>
        <end position="34"/>
    </location>
</feature>
<gene>
    <name evidence="4" type="ORF">ACFFFR_02590</name>
</gene>
<dbReference type="EMBL" id="JBHLUB010000002">
    <property type="protein sequence ID" value="MFC0581279.1"/>
    <property type="molecule type" value="Genomic_DNA"/>
</dbReference>
<reference evidence="4 5" key="1">
    <citation type="submission" date="2024-09" db="EMBL/GenBank/DDBJ databases">
        <authorList>
            <person name="Sun Q."/>
            <person name="Mori K."/>
        </authorList>
    </citation>
    <scope>NUCLEOTIDE SEQUENCE [LARGE SCALE GENOMIC DNA]</scope>
    <source>
        <strain evidence="4 5">NCAIM B.02604</strain>
    </source>
</reference>
<dbReference type="Pfam" id="PF03413">
    <property type="entry name" value="PepSY"/>
    <property type="match status" value="1"/>
</dbReference>
<dbReference type="Gene3D" id="3.10.450.40">
    <property type="match status" value="1"/>
</dbReference>
<keyword evidence="5" id="KW-1185">Reference proteome</keyword>